<dbReference type="InterPro" id="IPR035093">
    <property type="entry name" value="RelE/ParE_toxin_dom_sf"/>
</dbReference>
<organism evidence="1">
    <name type="scientific">Fusobacterium animalis</name>
    <dbReference type="NCBI Taxonomy" id="76859"/>
    <lineage>
        <taxon>Bacteria</taxon>
        <taxon>Fusobacteriati</taxon>
        <taxon>Fusobacteriota</taxon>
        <taxon>Fusobacteriia</taxon>
        <taxon>Fusobacteriales</taxon>
        <taxon>Fusobacteriaceae</taxon>
        <taxon>Fusobacterium</taxon>
    </lineage>
</organism>
<protein>
    <recommendedName>
        <fullName evidence="3">Addiction module toxin RelE</fullName>
    </recommendedName>
</protein>
<dbReference type="AlphaFoldDB" id="A0A0M4SCE5"/>
<dbReference type="EMBL" id="CP012713">
    <property type="protein sequence ID" value="ALF17212.1"/>
    <property type="molecule type" value="Genomic_DNA"/>
</dbReference>
<sequence>MPEKYFEEIDEETKIIYYYSFSSEVVKFFKKQPEVFIKFKENIKKMVNGDRNIDIKIYQGKIKKQSEIFRRLRTLRMRIGNFRVIFMIKEEYDNLKIYTFIIKADSRGDIYKK</sequence>
<reference evidence="1 2" key="1">
    <citation type="submission" date="2015-09" db="EMBL/GenBank/DDBJ databases">
        <authorList>
            <person name="Jackson K.R."/>
            <person name="Lunt B.L."/>
            <person name="Fisher J.N.B."/>
            <person name="Gardner A.V."/>
            <person name="Bailey M.E."/>
            <person name="Deus L.M."/>
            <person name="Earl A.S."/>
            <person name="Gibby P.D."/>
            <person name="Hartmann K.A."/>
            <person name="Liu J.E."/>
            <person name="Manci A.M."/>
            <person name="Nielsen D.A."/>
            <person name="Solomon M.B."/>
            <person name="Breakwell D.P."/>
            <person name="Burnett S.H."/>
            <person name="Grose J.H."/>
        </authorList>
    </citation>
    <scope>NUCLEOTIDE SEQUENCE [LARGE SCALE GENOMIC DNA]</scope>
    <source>
        <strain evidence="1 2">KCOM 1279</strain>
    </source>
</reference>
<name>A0A0M4SCE5_9FUSO</name>
<proteinExistence type="predicted"/>
<dbReference type="PATRIC" id="fig|76859.3.peg.604"/>
<dbReference type="RefSeq" id="WP_005910861.1">
    <property type="nucleotide sequence ID" value="NZ_CP012713.1"/>
</dbReference>
<evidence type="ECO:0000313" key="1">
    <source>
        <dbReference type="EMBL" id="ALF17212.1"/>
    </source>
</evidence>
<evidence type="ECO:0000313" key="2">
    <source>
        <dbReference type="Proteomes" id="UP000063147"/>
    </source>
</evidence>
<dbReference type="Gene3D" id="3.30.2310.20">
    <property type="entry name" value="RelE-like"/>
    <property type="match status" value="1"/>
</dbReference>
<gene>
    <name evidence="1" type="ORF">RN98_03075</name>
</gene>
<evidence type="ECO:0008006" key="3">
    <source>
        <dbReference type="Google" id="ProtNLM"/>
    </source>
</evidence>
<dbReference type="Proteomes" id="UP000063147">
    <property type="component" value="Chromosome"/>
</dbReference>
<dbReference type="OrthoDB" id="9805098at2"/>
<accession>A0A0M4SCE5</accession>